<gene>
    <name evidence="2" type="ORF">GWI33_006659</name>
</gene>
<reference evidence="2" key="1">
    <citation type="submission" date="2020-08" db="EMBL/GenBank/DDBJ databases">
        <title>Genome sequencing and assembly of the red palm weevil Rhynchophorus ferrugineus.</title>
        <authorList>
            <person name="Dias G.B."/>
            <person name="Bergman C.M."/>
            <person name="Manee M."/>
        </authorList>
    </citation>
    <scope>NUCLEOTIDE SEQUENCE</scope>
    <source>
        <strain evidence="2">AA-2017</strain>
        <tissue evidence="2">Whole larva</tissue>
    </source>
</reference>
<comment type="caution">
    <text evidence="2">The sequence shown here is derived from an EMBL/GenBank/DDBJ whole genome shotgun (WGS) entry which is preliminary data.</text>
</comment>
<evidence type="ECO:0000313" key="2">
    <source>
        <dbReference type="EMBL" id="KAF7279851.1"/>
    </source>
</evidence>
<proteinExistence type="predicted"/>
<evidence type="ECO:0000313" key="3">
    <source>
        <dbReference type="Proteomes" id="UP000625711"/>
    </source>
</evidence>
<organism evidence="2 3">
    <name type="scientific">Rhynchophorus ferrugineus</name>
    <name type="common">Red palm weevil</name>
    <name type="synonym">Curculio ferrugineus</name>
    <dbReference type="NCBI Taxonomy" id="354439"/>
    <lineage>
        <taxon>Eukaryota</taxon>
        <taxon>Metazoa</taxon>
        <taxon>Ecdysozoa</taxon>
        <taxon>Arthropoda</taxon>
        <taxon>Hexapoda</taxon>
        <taxon>Insecta</taxon>
        <taxon>Pterygota</taxon>
        <taxon>Neoptera</taxon>
        <taxon>Endopterygota</taxon>
        <taxon>Coleoptera</taxon>
        <taxon>Polyphaga</taxon>
        <taxon>Cucujiformia</taxon>
        <taxon>Curculionidae</taxon>
        <taxon>Dryophthorinae</taxon>
        <taxon>Rhynchophorus</taxon>
    </lineage>
</organism>
<sequence>MAESQKIINLNDILSKYYKVDLMVYEQSFTQYWKPTLCELKVLIEKKKAEPEELFYFVKMCEQDIKVYIRIDHLSNFKTEVDFYDTAVPAMTEFQRRKSIYARTYQNLFPKCIGARVSAEQGKRLPDESGILLFEHLGRMGYMNPSPTEGLYMSACEIVLANLAEMHATPIAMRILCLPDFKSKVVPCLINTKQPKIRSRRYKKINEMLDELGDFDFEMLPYIPSVKRTIEMIKHNTLFNDSFSDETWITLCHSNFSILNVMLKYDTKTAIPIACKLLDFKTLEYSYCFNDLVFFLSTSINSTLFKYHFDFMLESYFSSFIQVLMEYDIDLVAYSRNNFHKHLNIQAPNMILKILQALPYIACNKYGEDGEPILGSKFKRRLRDIIILFLSRDWLKN</sequence>
<dbReference type="SMART" id="SM00587">
    <property type="entry name" value="CHK"/>
    <property type="match status" value="1"/>
</dbReference>
<accession>A0A834MCR9</accession>
<dbReference type="SUPFAM" id="SSF56112">
    <property type="entry name" value="Protein kinase-like (PK-like)"/>
    <property type="match status" value="1"/>
</dbReference>
<dbReference type="InterPro" id="IPR015897">
    <property type="entry name" value="CHK_kinase-like"/>
</dbReference>
<dbReference type="Proteomes" id="UP000625711">
    <property type="component" value="Unassembled WGS sequence"/>
</dbReference>
<dbReference type="OrthoDB" id="190089at2759"/>
<name>A0A834MCR9_RHYFE</name>
<keyword evidence="3" id="KW-1185">Reference proteome</keyword>
<dbReference type="InterPro" id="IPR004119">
    <property type="entry name" value="EcKL"/>
</dbReference>
<dbReference type="EMBL" id="JAACXV010000335">
    <property type="protein sequence ID" value="KAF7279851.1"/>
    <property type="molecule type" value="Genomic_DNA"/>
</dbReference>
<dbReference type="PANTHER" id="PTHR11012">
    <property type="entry name" value="PROTEIN KINASE-LIKE DOMAIN-CONTAINING"/>
    <property type="match status" value="1"/>
</dbReference>
<dbReference type="InterPro" id="IPR011009">
    <property type="entry name" value="Kinase-like_dom_sf"/>
</dbReference>
<evidence type="ECO:0000259" key="1">
    <source>
        <dbReference type="SMART" id="SM00587"/>
    </source>
</evidence>
<dbReference type="Pfam" id="PF02958">
    <property type="entry name" value="EcKL"/>
    <property type="match status" value="1"/>
</dbReference>
<dbReference type="PANTHER" id="PTHR11012:SF55">
    <property type="entry name" value="BHLH DOMAIN-CONTAINING PROTEIN"/>
    <property type="match status" value="1"/>
</dbReference>
<feature type="domain" description="CHK kinase-like" evidence="1">
    <location>
        <begin position="132"/>
        <end position="326"/>
    </location>
</feature>
<dbReference type="AlphaFoldDB" id="A0A834MCR9"/>
<protein>
    <recommendedName>
        <fullName evidence="1">CHK kinase-like domain-containing protein</fullName>
    </recommendedName>
</protein>